<name>A0ABS2V415_9ACTN</name>
<reference evidence="2 3" key="1">
    <citation type="journal article" date="2016" name="Arch. Microbiol.">
        <title>Streptomyces zhihengii sp. nov., isolated from rhizospheric soil of Psammosilene tunicoides.</title>
        <authorList>
            <person name="Huang M.J."/>
            <person name="Fei J.J."/>
            <person name="Salam N."/>
            <person name="Kim C.J."/>
            <person name="Hozzein W.N."/>
            <person name="Xiao M."/>
            <person name="Huang H.Q."/>
            <person name="Li W.J."/>
        </authorList>
    </citation>
    <scope>NUCLEOTIDE SEQUENCE [LARGE SCALE GENOMIC DNA]</scope>
    <source>
        <strain evidence="2 3">YIM T102</strain>
    </source>
</reference>
<comment type="caution">
    <text evidence="2">The sequence shown here is derived from an EMBL/GenBank/DDBJ whole genome shotgun (WGS) entry which is preliminary data.</text>
</comment>
<keyword evidence="3" id="KW-1185">Reference proteome</keyword>
<organism evidence="2 3">
    <name type="scientific">Streptomyces zhihengii</name>
    <dbReference type="NCBI Taxonomy" id="1818004"/>
    <lineage>
        <taxon>Bacteria</taxon>
        <taxon>Bacillati</taxon>
        <taxon>Actinomycetota</taxon>
        <taxon>Actinomycetes</taxon>
        <taxon>Kitasatosporales</taxon>
        <taxon>Streptomycetaceae</taxon>
        <taxon>Streptomyces</taxon>
    </lineage>
</organism>
<geneLocation type="plasmid" evidence="2">
    <name>unnamed1</name>
</geneLocation>
<keyword evidence="2" id="KW-0614">Plasmid</keyword>
<dbReference type="Proteomes" id="UP000664109">
    <property type="component" value="Unassembled WGS sequence"/>
</dbReference>
<proteinExistence type="predicted"/>
<dbReference type="RefSeq" id="WP_205378742.1">
    <property type="nucleotide sequence ID" value="NZ_JAFEJA010000003.1"/>
</dbReference>
<dbReference type="EMBL" id="JAFEJA010000003">
    <property type="protein sequence ID" value="MBM9624577.1"/>
    <property type="molecule type" value="Genomic_DNA"/>
</dbReference>
<evidence type="ECO:0000256" key="1">
    <source>
        <dbReference type="SAM" id="MobiDB-lite"/>
    </source>
</evidence>
<protein>
    <recommendedName>
        <fullName evidence="4">Transposase</fullName>
    </recommendedName>
</protein>
<gene>
    <name evidence="2" type="ORF">JE024_39245</name>
</gene>
<evidence type="ECO:0008006" key="4">
    <source>
        <dbReference type="Google" id="ProtNLM"/>
    </source>
</evidence>
<feature type="region of interest" description="Disordered" evidence="1">
    <location>
        <begin position="1"/>
        <end position="68"/>
    </location>
</feature>
<evidence type="ECO:0000313" key="2">
    <source>
        <dbReference type="EMBL" id="MBM9624577.1"/>
    </source>
</evidence>
<sequence length="118" mass="12887">MSVMTVMLSGRTEMSTARSTVERKFSEGVTPLDSEPGLRGAHEKGEAVGQVGHFRRNDVTPGPRVNSLDEPSARLQALLGQELSKVASLNARRSVRLLTDQCPLPSVDRWDPLLKHAP</sequence>
<evidence type="ECO:0000313" key="3">
    <source>
        <dbReference type="Proteomes" id="UP000664109"/>
    </source>
</evidence>
<accession>A0ABS2V415</accession>